<dbReference type="Pfam" id="PF21142">
    <property type="entry name" value="A2M_bMG2"/>
    <property type="match status" value="1"/>
</dbReference>
<dbReference type="SMART" id="SM01359">
    <property type="entry name" value="A2M_N_2"/>
    <property type="match status" value="1"/>
</dbReference>
<dbReference type="Proteomes" id="UP000019438">
    <property type="component" value="Chromosome"/>
</dbReference>
<dbReference type="PANTHER" id="PTHR40094">
    <property type="entry name" value="ALPHA-2-MACROGLOBULIN HOMOLOG"/>
    <property type="match status" value="1"/>
</dbReference>
<feature type="domain" description="Alpha-2-macroglobulin" evidence="4">
    <location>
        <begin position="981"/>
        <end position="1070"/>
    </location>
</feature>
<proteinExistence type="inferred from homology"/>
<dbReference type="InterPro" id="IPR041246">
    <property type="entry name" value="Bact_MG10"/>
</dbReference>
<dbReference type="InterPro" id="IPR001599">
    <property type="entry name" value="Macroglobln_a2"/>
</dbReference>
<dbReference type="InterPro" id="IPR011625">
    <property type="entry name" value="A2M_N_BRD"/>
</dbReference>
<dbReference type="InterPro" id="IPR002890">
    <property type="entry name" value="MG2"/>
</dbReference>
<reference evidence="6" key="1">
    <citation type="submission" date="2012-06" db="EMBL/GenBank/DDBJ databases">
        <title>Genome analysis of multiple Granulibacter bethesdensis isolates demonstrates substantial genome diversity.</title>
        <authorList>
            <person name="Greenberg D.E."/>
            <person name="Porcella S.F."/>
            <person name="Zarember K."/>
            <person name="Zelazny A.M."/>
            <person name="Bruno D."/>
            <person name="Martens C."/>
            <person name="Barbian K.D."/>
            <person name="Jaske E."/>
            <person name="Holland S.M."/>
        </authorList>
    </citation>
    <scope>NUCLEOTIDE SEQUENCE [LARGE SCALE GENOMIC DNA]</scope>
    <source>
        <strain evidence="6">CGDNIH3</strain>
    </source>
</reference>
<protein>
    <submittedName>
        <fullName evidence="5">Alpha-2-macroglobulin domain-containing protein</fullName>
    </submittedName>
</protein>
<dbReference type="GO" id="GO:0004866">
    <property type="term" value="F:endopeptidase inhibitor activity"/>
    <property type="evidence" value="ECO:0007669"/>
    <property type="project" value="InterPro"/>
</dbReference>
<evidence type="ECO:0000256" key="1">
    <source>
        <dbReference type="ARBA" id="ARBA00010556"/>
    </source>
</evidence>
<dbReference type="PIRSF" id="PIRSF038980">
    <property type="entry name" value="A2M_bac"/>
    <property type="match status" value="1"/>
</dbReference>
<dbReference type="InterPro" id="IPR049120">
    <property type="entry name" value="A2M_bMG2"/>
</dbReference>
<dbReference type="InterPro" id="IPR026284">
    <property type="entry name" value="A2MG_proteobact"/>
</dbReference>
<dbReference type="InterPro" id="IPR041462">
    <property type="entry name" value="Bact_A2M_MG6"/>
</dbReference>
<dbReference type="InterPro" id="IPR047565">
    <property type="entry name" value="Alpha-macroglob_thiol-ester_cl"/>
</dbReference>
<dbReference type="KEGG" id="gbc:GbCGDNIH3_2356"/>
<feature type="domain" description="Alpha-2-macroglobulin bait region" evidence="3">
    <location>
        <begin position="771"/>
        <end position="918"/>
    </location>
</feature>
<name>A0AAN0RFS1_9PROT</name>
<evidence type="ECO:0000256" key="2">
    <source>
        <dbReference type="ARBA" id="ARBA00022729"/>
    </source>
</evidence>
<gene>
    <name evidence="5" type="ORF">GbCGDNIH3_2356</name>
</gene>
<dbReference type="EMBL" id="CP003181">
    <property type="protein sequence ID" value="AHJ64267.1"/>
    <property type="molecule type" value="Genomic_DNA"/>
</dbReference>
<dbReference type="Pfam" id="PF07703">
    <property type="entry name" value="A2M_BRD"/>
    <property type="match status" value="1"/>
</dbReference>
<dbReference type="Pfam" id="PF11974">
    <property type="entry name" value="bMG3"/>
    <property type="match status" value="1"/>
</dbReference>
<keyword evidence="2" id="KW-0732">Signal</keyword>
<dbReference type="Pfam" id="PF17973">
    <property type="entry name" value="bMG10"/>
    <property type="match status" value="1"/>
</dbReference>
<evidence type="ECO:0000313" key="6">
    <source>
        <dbReference type="Proteomes" id="UP000019438"/>
    </source>
</evidence>
<dbReference type="SMART" id="SM01360">
    <property type="entry name" value="A2M"/>
    <property type="match status" value="1"/>
</dbReference>
<dbReference type="InterPro" id="IPR021868">
    <property type="entry name" value="Alpha_2_Macroglob_MG3"/>
</dbReference>
<dbReference type="Gene3D" id="2.60.40.1930">
    <property type="match status" value="1"/>
</dbReference>
<accession>A0AAN0RFS1</accession>
<dbReference type="InterPro" id="IPR041203">
    <property type="entry name" value="Bact_A2M_MG5"/>
</dbReference>
<dbReference type="InterPro" id="IPR008930">
    <property type="entry name" value="Terpenoid_cyclase/PrenylTrfase"/>
</dbReference>
<dbReference type="SMART" id="SM01419">
    <property type="entry name" value="Thiol-ester_cl"/>
    <property type="match status" value="1"/>
</dbReference>
<evidence type="ECO:0000259" key="3">
    <source>
        <dbReference type="SMART" id="SM01359"/>
    </source>
</evidence>
<evidence type="ECO:0000313" key="5">
    <source>
        <dbReference type="EMBL" id="AHJ64267.1"/>
    </source>
</evidence>
<dbReference type="Pfam" id="PF17962">
    <property type="entry name" value="bMG6"/>
    <property type="match status" value="1"/>
</dbReference>
<dbReference type="Pfam" id="PF00207">
    <property type="entry name" value="A2M"/>
    <property type="match status" value="1"/>
</dbReference>
<dbReference type="InterPro" id="IPR051802">
    <property type="entry name" value="YfhM-like"/>
</dbReference>
<dbReference type="PANTHER" id="PTHR40094:SF1">
    <property type="entry name" value="UBIQUITIN DOMAIN-CONTAINING PROTEIN"/>
    <property type="match status" value="1"/>
</dbReference>
<comment type="similarity">
    <text evidence="1">Belongs to the protease inhibitor I39 (alpha-2-macroglobulin) family. Bacterial alpha-2-macroglobulin subfamily.</text>
</comment>
<dbReference type="Pfam" id="PF17972">
    <property type="entry name" value="bMG5"/>
    <property type="match status" value="1"/>
</dbReference>
<dbReference type="Pfam" id="PF01835">
    <property type="entry name" value="MG2"/>
    <property type="match status" value="1"/>
</dbReference>
<dbReference type="CDD" id="cd02891">
    <property type="entry name" value="A2M_like"/>
    <property type="match status" value="1"/>
</dbReference>
<organism evidence="5 6">
    <name type="scientific">Granulibacter bethesdensis</name>
    <dbReference type="NCBI Taxonomy" id="364410"/>
    <lineage>
        <taxon>Bacteria</taxon>
        <taxon>Pseudomonadati</taxon>
        <taxon>Pseudomonadota</taxon>
        <taxon>Alphaproteobacteria</taxon>
        <taxon>Acetobacterales</taxon>
        <taxon>Acetobacteraceae</taxon>
        <taxon>Granulibacter</taxon>
    </lineage>
</organism>
<evidence type="ECO:0000259" key="4">
    <source>
        <dbReference type="SMART" id="SM01360"/>
    </source>
</evidence>
<sequence length="1683" mass="179839">MLRLEFCIMILLAAFRSTAQEDEKMSVRAATHFWTAALLAGLTASPAFGQETLQFRGVAPEQTADSSGLCLRFDDKLSTGAGTNEAGFLKVSPAARIVTRVTANRLCVDGLSPGRDYTITVLPGLTGSKGQKTSRAFTVKAAMPDRDPMIAVGGKGWILSRATASGLTIQTVNTRRVRVRVFRMGERLLSSKLTNTGQYGRDIDLGKQNFSVWELRRLLQSDATQIWSGTMDTGTGAASEKNATVETAFPIPSIIKPEEAGAYLVIAENADRPAVSLLPGTEDGASDNGDVYESSIAGHWLIATRTGLSTWQGEDGLTVVARALSDAMPQAGLSVHLLSRGQDVLATAKTDSSGKAHFAAPLLAGTGAAAPALLIAQGGKGDIAVQSLEGQPFDLSDRGVSGRQPPGPIEAYLYADRGIYRPGETIHVMALLRQRSLDAAASMPLSLVLRRPNGMEAKRITLDAKSSPSGGFQHDFTLPDPSSHGNWTIEALTDPSRPPVGTLQVQVRDFVPQTLAVTLDGVPKAIGPAQPITGTLTGRFLYGAPAAGLHAEARLEFAPDPEPVPGLKGWHFGVVDETVAQNAMPLELPDADAAGKVTLDVTPKLPDSVASPLIATLVAGLAEPSGRLVETSQQIKLRTKPLLIGLLPEFSGDQVKEDTPARFRVATFSTDGKPVARPGLHWALVEEERHWDWLRENGSHWTYHYHVVDRTVASGTVDSTADGKTGIELSLPWGTYRLIVSDEASGAVSSMRFSSGWQSSTDMNADSPDKLAVSTDKNTLKAGETARVHIDAPFAGRAEIVIANSRVLETRDIAVPAGGLTVDVKAAEDWGAGAYVLATLYRPLDQKRRAHDPVRAVGLAWIATDTSAHRLTVEMKAPQQTLPRQHIWVPVHVARPDGGTPQSAYVTLAAVDEGILQITKFHAPDPLGVLAAKQRLGVSMRDDYGRLLDDGARVGAVHEGGGGGDDDLGGAALPVRSSRTVALFRGPVALDAKGNATIELDVPDFQGELRLMAVAYDAQALGHADAPLTVRDPVVVTLALPRFLAPGDVAQPVLQLHDVDGVAGRYTVKITTQGPGQVSAQHALDYDLKPGDRVADPLTLTASGDGILTMETEVTGPNGFHVTHHDEIAVREPHFPFSIAQTALQTPGELWSYDPVAQKSFAPGSVSVSIGYNRFGGIDVAGLLRSLYQYPYGCTEQLASAALPLLYFNDPTLIGRDGKENRAVIQRVQGAIDTILDRQDASGRFGLWHLGDNGASNWLNIYAADFLVHARQAGFDIPDAALRRGLANIQAIVSGSGNEESGYYRASRDVTVVYGLYLLARSGGQVDAALLHRISDSLGWTGGDKPEPGSVTFEDGKPAPAIALAQLAGAASLTGDTERAKKLFRLASANLKLSSVPGEWMGGFYYTPLRDLAALIAIAAETRNDELATSLLASMQNQNLQPGSLNTQEKAWLLMAAHELQNGAPIKGGSLLTVNGVSRPGILPIALSPSPEQLASGYAVRNDTQARLFRTVTVTGTPKASPKPIEAGYTLTRTLLNMDGSPVDPQRLRQNDRLIVALSGQVRDDGNHQTVLVDMLPAGWEIEAPMSSVKGYEFLQDLSPLQNWQARDDRFVAAFVLGQEGSRRYEDHDEEHPGLSSREFRVAYIVRLVTPGQFTRPEAIVEDMYRPSVMARTEAGVTRVGAR</sequence>
<dbReference type="SUPFAM" id="SSF48239">
    <property type="entry name" value="Terpenoid cyclases/Protein prenyltransferases"/>
    <property type="match status" value="1"/>
</dbReference>
<dbReference type="Gene3D" id="1.50.10.20">
    <property type="match status" value="1"/>
</dbReference>